<accession>A0A4Z1JEP5</accession>
<proteinExistence type="predicted"/>
<evidence type="ECO:0000313" key="3">
    <source>
        <dbReference type="Proteomes" id="UP000297229"/>
    </source>
</evidence>
<organism evidence="2 3">
    <name type="scientific">Botrytis elliptica</name>
    <dbReference type="NCBI Taxonomy" id="278938"/>
    <lineage>
        <taxon>Eukaryota</taxon>
        <taxon>Fungi</taxon>
        <taxon>Dikarya</taxon>
        <taxon>Ascomycota</taxon>
        <taxon>Pezizomycotina</taxon>
        <taxon>Leotiomycetes</taxon>
        <taxon>Helotiales</taxon>
        <taxon>Sclerotiniaceae</taxon>
        <taxon>Botrytis</taxon>
    </lineage>
</organism>
<feature type="region of interest" description="Disordered" evidence="1">
    <location>
        <begin position="315"/>
        <end position="350"/>
    </location>
</feature>
<evidence type="ECO:0000313" key="2">
    <source>
        <dbReference type="EMBL" id="TGO72189.1"/>
    </source>
</evidence>
<feature type="region of interest" description="Disordered" evidence="1">
    <location>
        <begin position="1"/>
        <end position="23"/>
    </location>
</feature>
<evidence type="ECO:0000256" key="1">
    <source>
        <dbReference type="SAM" id="MobiDB-lite"/>
    </source>
</evidence>
<keyword evidence="3" id="KW-1185">Reference proteome</keyword>
<protein>
    <submittedName>
        <fullName evidence="2">Uncharacterized protein</fullName>
    </submittedName>
</protein>
<comment type="caution">
    <text evidence="2">The sequence shown here is derived from an EMBL/GenBank/DDBJ whole genome shotgun (WGS) entry which is preliminary data.</text>
</comment>
<dbReference type="Proteomes" id="UP000297229">
    <property type="component" value="Unassembled WGS sequence"/>
</dbReference>
<dbReference type="EMBL" id="PQXM01000480">
    <property type="protein sequence ID" value="TGO72189.1"/>
    <property type="molecule type" value="Genomic_DNA"/>
</dbReference>
<feature type="compositionally biased region" description="Basic and acidic residues" evidence="1">
    <location>
        <begin position="9"/>
        <end position="23"/>
    </location>
</feature>
<name>A0A4Z1JEP5_9HELO</name>
<gene>
    <name evidence="2" type="ORF">BELL_0482g00040</name>
</gene>
<sequence>MAPVRRRAAAKEPADKKPVVKKLADKKPVVKKLAVKKPVVKKPAEKKPRPRNVAKIRIDDTIARCPGGTPAYQHRKEFLLIRPSCTEAEVKMARGADYKPLRTYKNLPAGKKKAVRLTREEYCVIRDWRIRNGVAPFRKPKFDTKWGWNHEDAWDENRGLSPRLSMPSGCIYVYLVGLYERYVSLAWWRNGQGPARSSGDSRNAKQDPIRGEWCYAWQGFCNNGICGGYWLGDPGTGLALCYGIFGGFGWRPWERAVFLRYMREIGGNVPVLQEFEIWWWWSLLFRSVRLVALGLVSPTIQELRHTLLHQKALSSLEPGPPPQSKSHHRSHCTTPVGEVGQGVLRPKLEP</sequence>
<dbReference type="AlphaFoldDB" id="A0A4Z1JEP5"/>
<reference evidence="2 3" key="1">
    <citation type="submission" date="2017-12" db="EMBL/GenBank/DDBJ databases">
        <title>Comparative genomics of Botrytis spp.</title>
        <authorList>
            <person name="Valero-Jimenez C.A."/>
            <person name="Tapia P."/>
            <person name="Veloso J."/>
            <person name="Silva-Moreno E."/>
            <person name="Staats M."/>
            <person name="Valdes J.H."/>
            <person name="Van Kan J.A.L."/>
        </authorList>
    </citation>
    <scope>NUCLEOTIDE SEQUENCE [LARGE SCALE GENOMIC DNA]</scope>
    <source>
        <strain evidence="2 3">Be9601</strain>
    </source>
</reference>